<gene>
    <name evidence="1" type="ORF">NYG90_08795</name>
</gene>
<proteinExistence type="predicted"/>
<protein>
    <submittedName>
        <fullName evidence="1">Uncharacterized protein</fullName>
    </submittedName>
</protein>
<reference evidence="1 2" key="1">
    <citation type="journal article" date="2023" name="Microorganisms">
        <title>Isolation and Genomic Characteristics of Cat-Borne Campylobacter felis sp. nov. and Sheep-Borne Campylobacter ovis sp. nov.</title>
        <authorList>
            <person name="Wang H."/>
            <person name="Li Y."/>
            <person name="Gu Y."/>
            <person name="Zhou G."/>
            <person name="Chen X."/>
            <person name="Zhang X."/>
            <person name="Shao Z."/>
            <person name="Zhang J."/>
            <person name="Zhang M."/>
        </authorList>
    </citation>
    <scope>NUCLEOTIDE SEQUENCE [LARGE SCALE GENOMIC DNA]</scope>
    <source>
        <strain evidence="1 2">XJK30-2</strain>
    </source>
</reference>
<keyword evidence="2" id="KW-1185">Reference proteome</keyword>
<dbReference type="Proteomes" id="UP001173802">
    <property type="component" value="Unassembled WGS sequence"/>
</dbReference>
<sequence>MVKAKIHFSFMDCHAAKADPNDRKKRLVSKVDSRKSKKCKTPKMSKSGF</sequence>
<accession>A0ACC6FV16</accession>
<name>A0ACC6FV16_9HELI</name>
<evidence type="ECO:0000313" key="1">
    <source>
        <dbReference type="EMBL" id="MDL0082762.1"/>
    </source>
</evidence>
<dbReference type="EMBL" id="JANURN010000009">
    <property type="protein sequence ID" value="MDL0082762.1"/>
    <property type="molecule type" value="Genomic_DNA"/>
</dbReference>
<comment type="caution">
    <text evidence="1">The sequence shown here is derived from an EMBL/GenBank/DDBJ whole genome shotgun (WGS) entry which is preliminary data.</text>
</comment>
<evidence type="ECO:0000313" key="2">
    <source>
        <dbReference type="Proteomes" id="UP001173802"/>
    </source>
</evidence>
<organism evidence="1 2">
    <name type="scientific">Helicobacter zhangjianzhongii</name>
    <dbReference type="NCBI Taxonomy" id="2974574"/>
    <lineage>
        <taxon>Bacteria</taxon>
        <taxon>Pseudomonadati</taxon>
        <taxon>Campylobacterota</taxon>
        <taxon>Epsilonproteobacteria</taxon>
        <taxon>Campylobacterales</taxon>
        <taxon>Helicobacteraceae</taxon>
        <taxon>Helicobacter</taxon>
    </lineage>
</organism>